<proteinExistence type="predicted"/>
<reference evidence="4" key="1">
    <citation type="submission" date="2021-03" db="EMBL/GenBank/DDBJ databases">
        <title>novel species isolated from a fishpond in China.</title>
        <authorList>
            <person name="Lu H."/>
            <person name="Cai Z."/>
        </authorList>
    </citation>
    <scope>NUCLEOTIDE SEQUENCE</scope>
    <source>
        <strain evidence="4">JCM 30855</strain>
    </source>
</reference>
<dbReference type="EMBL" id="JAFKCV010000016">
    <property type="protein sequence ID" value="MBN7827313.1"/>
    <property type="molecule type" value="Genomic_DNA"/>
</dbReference>
<dbReference type="InterPro" id="IPR002509">
    <property type="entry name" value="NODB_dom"/>
</dbReference>
<evidence type="ECO:0000313" key="4">
    <source>
        <dbReference type="EMBL" id="MBN7827313.1"/>
    </source>
</evidence>
<dbReference type="GO" id="GO:0005576">
    <property type="term" value="C:extracellular region"/>
    <property type="evidence" value="ECO:0007669"/>
    <property type="project" value="UniProtKB-SubCell"/>
</dbReference>
<evidence type="ECO:0000256" key="1">
    <source>
        <dbReference type="ARBA" id="ARBA00004613"/>
    </source>
</evidence>
<dbReference type="Pfam" id="PF01522">
    <property type="entry name" value="Polysacc_deac_1"/>
    <property type="match status" value="1"/>
</dbReference>
<dbReference type="SUPFAM" id="SSF88713">
    <property type="entry name" value="Glycoside hydrolase/deacetylase"/>
    <property type="match status" value="1"/>
</dbReference>
<dbReference type="RefSeq" id="WP_206575424.1">
    <property type="nucleotide sequence ID" value="NZ_JAFKCV010000016.1"/>
</dbReference>
<sequence length="332" mass="37839">MKQLFLRVCKGVGLFHLARRMTADKARILCYHGIAIEDEHQFRPGLFMQSGLFRQRLALIKKWRFKVVSLDDLHAKLAGAGNVRDLLTITIDDGWAGIEQGMADPLHQAGYPATLYLSSYYAQKQIPVFNVAVAYLLWKGGGSLQVAQDSLTAQTLGSTTLSQQSIAVLEERLDAEQRCQVLQEVCLEVGVDYQGWLNSGKFMYLDIQALKRIQTQGISMELHTHRHTFPQQDPERARREVEENRQWIAKNLEEQTRHFCYPSGEYAASQFELLKQLGIDTATTTENELADRDRSLFELPRIMDANRVSNLEFEAELSGFMTLLRSTRKRLG</sequence>
<gene>
    <name evidence="4" type="ORF">J0A66_18920</name>
</gene>
<dbReference type="GO" id="GO:0016810">
    <property type="term" value="F:hydrolase activity, acting on carbon-nitrogen (but not peptide) bonds"/>
    <property type="evidence" value="ECO:0007669"/>
    <property type="project" value="InterPro"/>
</dbReference>
<keyword evidence="2" id="KW-0732">Signal</keyword>
<evidence type="ECO:0000256" key="2">
    <source>
        <dbReference type="ARBA" id="ARBA00022729"/>
    </source>
</evidence>
<feature type="domain" description="NodB homology" evidence="3">
    <location>
        <begin position="86"/>
        <end position="281"/>
    </location>
</feature>
<dbReference type="GO" id="GO:0005975">
    <property type="term" value="P:carbohydrate metabolic process"/>
    <property type="evidence" value="ECO:0007669"/>
    <property type="project" value="InterPro"/>
</dbReference>
<dbReference type="Proteomes" id="UP000664654">
    <property type="component" value="Unassembled WGS sequence"/>
</dbReference>
<dbReference type="PANTHER" id="PTHR34216:SF3">
    <property type="entry name" value="POLY-BETA-1,6-N-ACETYL-D-GLUCOSAMINE N-DEACETYLASE"/>
    <property type="match status" value="1"/>
</dbReference>
<dbReference type="InterPro" id="IPR051398">
    <property type="entry name" value="Polysacch_Deacetylase"/>
</dbReference>
<protein>
    <submittedName>
        <fullName evidence="4">Polysaccharide deacetylase family protein</fullName>
    </submittedName>
</protein>
<accession>A0A939DQW5</accession>
<evidence type="ECO:0000259" key="3">
    <source>
        <dbReference type="Pfam" id="PF01522"/>
    </source>
</evidence>
<comment type="subcellular location">
    <subcellularLocation>
        <location evidence="1">Secreted</location>
    </subcellularLocation>
</comment>
<keyword evidence="5" id="KW-1185">Reference proteome</keyword>
<dbReference type="Gene3D" id="3.20.20.370">
    <property type="entry name" value="Glycoside hydrolase/deacetylase"/>
    <property type="match status" value="1"/>
</dbReference>
<comment type="caution">
    <text evidence="4">The sequence shown here is derived from an EMBL/GenBank/DDBJ whole genome shotgun (WGS) entry which is preliminary data.</text>
</comment>
<dbReference type="PANTHER" id="PTHR34216">
    <property type="match status" value="1"/>
</dbReference>
<name>A0A939DQW5_9ALTE</name>
<organism evidence="4 5">
    <name type="scientific">Bowmanella dokdonensis</name>
    <dbReference type="NCBI Taxonomy" id="751969"/>
    <lineage>
        <taxon>Bacteria</taxon>
        <taxon>Pseudomonadati</taxon>
        <taxon>Pseudomonadota</taxon>
        <taxon>Gammaproteobacteria</taxon>
        <taxon>Alteromonadales</taxon>
        <taxon>Alteromonadaceae</taxon>
        <taxon>Bowmanella</taxon>
    </lineage>
</organism>
<dbReference type="AlphaFoldDB" id="A0A939DQW5"/>
<evidence type="ECO:0000313" key="5">
    <source>
        <dbReference type="Proteomes" id="UP000664654"/>
    </source>
</evidence>
<dbReference type="InterPro" id="IPR011330">
    <property type="entry name" value="Glyco_hydro/deAcase_b/a-brl"/>
</dbReference>
<dbReference type="CDD" id="cd10918">
    <property type="entry name" value="CE4_NodB_like_5s_6s"/>
    <property type="match status" value="1"/>
</dbReference>